<evidence type="ECO:0000256" key="1">
    <source>
        <dbReference type="SAM" id="Phobius"/>
    </source>
</evidence>
<dbReference type="InterPro" id="IPR031614">
    <property type="entry name" value="Holin_9"/>
</dbReference>
<feature type="transmembrane region" description="Helical" evidence="1">
    <location>
        <begin position="69"/>
        <end position="93"/>
    </location>
</feature>
<dbReference type="AlphaFoldDB" id="F7YW33"/>
<feature type="transmembrane region" description="Helical" evidence="1">
    <location>
        <begin position="126"/>
        <end position="151"/>
    </location>
</feature>
<evidence type="ECO:0000313" key="3">
    <source>
        <dbReference type="Proteomes" id="UP000006804"/>
    </source>
</evidence>
<feature type="transmembrane region" description="Helical" evidence="1">
    <location>
        <begin position="36"/>
        <end position="63"/>
    </location>
</feature>
<dbReference type="PATRIC" id="fig|688269.3.peg.436"/>
<evidence type="ECO:0000313" key="2">
    <source>
        <dbReference type="EMBL" id="AEH50521.1"/>
    </source>
</evidence>
<protein>
    <recommendedName>
        <fullName evidence="4">Rod shape-determining protein MreD</fullName>
    </recommendedName>
</protein>
<dbReference type="Pfam" id="PF16936">
    <property type="entry name" value="Holin_9"/>
    <property type="match status" value="1"/>
</dbReference>
<evidence type="ECO:0008006" key="4">
    <source>
        <dbReference type="Google" id="ProtNLM"/>
    </source>
</evidence>
<dbReference type="STRING" id="688269.Theth_0426"/>
<keyword evidence="1" id="KW-0812">Transmembrane</keyword>
<name>F7YW33_9THEM</name>
<keyword evidence="1" id="KW-0472">Membrane</keyword>
<reference evidence="2 3" key="1">
    <citation type="submission" date="2010-11" db="EMBL/GenBank/DDBJ databases">
        <title>The complete genome of Thermotoga thermarum DSM 5069.</title>
        <authorList>
            <consortium name="US DOE Joint Genome Institute (JGI-PGF)"/>
            <person name="Lucas S."/>
            <person name="Copeland A."/>
            <person name="Lapidus A."/>
            <person name="Bruce D."/>
            <person name="Goodwin L."/>
            <person name="Pitluck S."/>
            <person name="Kyrpides N."/>
            <person name="Mavromatis K."/>
            <person name="Ivanova N."/>
            <person name="Zeytun A."/>
            <person name="Brettin T."/>
            <person name="Detter J.C."/>
            <person name="Tapia R."/>
            <person name="Han C."/>
            <person name="Land M."/>
            <person name="Hauser L."/>
            <person name="Markowitz V."/>
            <person name="Cheng J.-F."/>
            <person name="Hugenholtz P."/>
            <person name="Woyke T."/>
            <person name="Wu D."/>
            <person name="Spring S."/>
            <person name="Schroeder M."/>
            <person name="Brambilla E."/>
            <person name="Klenk H.-P."/>
            <person name="Eisen J.A."/>
        </authorList>
    </citation>
    <scope>NUCLEOTIDE SEQUENCE [LARGE SCALE GENOMIC DNA]</scope>
    <source>
        <strain evidence="2 3">DSM 5069</strain>
    </source>
</reference>
<organism evidence="2 3">
    <name type="scientific">Pseudothermotoga thermarum DSM 5069</name>
    <dbReference type="NCBI Taxonomy" id="688269"/>
    <lineage>
        <taxon>Bacteria</taxon>
        <taxon>Thermotogati</taxon>
        <taxon>Thermotogota</taxon>
        <taxon>Thermotogae</taxon>
        <taxon>Thermotogales</taxon>
        <taxon>Thermotogaceae</taxon>
        <taxon>Pseudothermotoga</taxon>
    </lineage>
</organism>
<dbReference type="EMBL" id="CP002351">
    <property type="protein sequence ID" value="AEH50521.1"/>
    <property type="molecule type" value="Genomic_DNA"/>
</dbReference>
<keyword evidence="1" id="KW-1133">Transmembrane helix</keyword>
<gene>
    <name evidence="2" type="ORF">Theth_0426</name>
</gene>
<accession>F7YW33</accession>
<sequence precursor="true">MLDLFYAVIWVSLGVGFEYLVGISRLLILQEVVKPAFIFTSLCAALHGPFLSSVVGFLTVIISDVAKEWLIGLGSFLLAVKLAIFGLFVGFTFKKTNRLLISLICCFVIIKVVELILTLWKGVFSFSNFLLDFLNLMLLLTVVPVFWKILVKSFKKPKGGREV</sequence>
<dbReference type="KEGG" id="tta:Theth_0426"/>
<feature type="transmembrane region" description="Helical" evidence="1">
    <location>
        <begin position="6"/>
        <end position="29"/>
    </location>
</feature>
<dbReference type="HOGENOM" id="CLU_1625688_0_0_0"/>
<proteinExistence type="predicted"/>
<keyword evidence="3" id="KW-1185">Reference proteome</keyword>
<dbReference type="Proteomes" id="UP000006804">
    <property type="component" value="Chromosome"/>
</dbReference>
<feature type="transmembrane region" description="Helical" evidence="1">
    <location>
        <begin position="100"/>
        <end position="120"/>
    </location>
</feature>